<sequence length="70" mass="7718">MNKDEDNTFLILVIVLVGLLFLNKFCLLNIFNAFPTANENTIYGMLFIIGLFTSLHCVSMCGGINLSQGS</sequence>
<name>A0A9X2MDG7_9FIRM</name>
<keyword evidence="3" id="KW-1185">Reference proteome</keyword>
<keyword evidence="1" id="KW-0812">Transmembrane</keyword>
<comment type="caution">
    <text evidence="2">The sequence shown here is derived from an EMBL/GenBank/DDBJ whole genome shotgun (WGS) entry which is preliminary data.</text>
</comment>
<proteinExistence type="predicted"/>
<dbReference type="Proteomes" id="UP001140817">
    <property type="component" value="Unassembled WGS sequence"/>
</dbReference>
<dbReference type="RefSeq" id="WP_074078885.1">
    <property type="nucleotide sequence ID" value="NZ_JANKBY010000026.1"/>
</dbReference>
<accession>A0A9X2MDG7</accession>
<evidence type="ECO:0000313" key="2">
    <source>
        <dbReference type="EMBL" id="MCR1821931.1"/>
    </source>
</evidence>
<protein>
    <submittedName>
        <fullName evidence="2">Sulfite exporter TauE/SafE family protein</fullName>
    </submittedName>
</protein>
<feature type="transmembrane region" description="Helical" evidence="1">
    <location>
        <begin position="42"/>
        <end position="66"/>
    </location>
</feature>
<keyword evidence="1" id="KW-1133">Transmembrane helix</keyword>
<organism evidence="2 3">
    <name type="scientific">Terrisporobacter muris</name>
    <dbReference type="NCBI Taxonomy" id="2963284"/>
    <lineage>
        <taxon>Bacteria</taxon>
        <taxon>Bacillati</taxon>
        <taxon>Bacillota</taxon>
        <taxon>Clostridia</taxon>
        <taxon>Peptostreptococcales</taxon>
        <taxon>Peptostreptococcaceae</taxon>
        <taxon>Terrisporobacter</taxon>
    </lineage>
</organism>
<gene>
    <name evidence="2" type="ORF">NSA58_03930</name>
</gene>
<feature type="transmembrane region" description="Helical" evidence="1">
    <location>
        <begin position="9"/>
        <end position="30"/>
    </location>
</feature>
<dbReference type="AlphaFoldDB" id="A0A9X2MDG7"/>
<keyword evidence="1" id="KW-0472">Membrane</keyword>
<evidence type="ECO:0000256" key="1">
    <source>
        <dbReference type="SAM" id="Phobius"/>
    </source>
</evidence>
<dbReference type="EMBL" id="JANKBY010000026">
    <property type="protein sequence ID" value="MCR1821931.1"/>
    <property type="molecule type" value="Genomic_DNA"/>
</dbReference>
<reference evidence="2" key="1">
    <citation type="submission" date="2022-07" db="EMBL/GenBank/DDBJ databases">
        <title>Enhanced cultured diversity of the mouse gut microbiota enables custom-made synthetic communities.</title>
        <authorList>
            <person name="Afrizal A."/>
        </authorList>
    </citation>
    <scope>NUCLEOTIDE SEQUENCE</scope>
    <source>
        <strain evidence="2">DSM 29186</strain>
    </source>
</reference>
<evidence type="ECO:0000313" key="3">
    <source>
        <dbReference type="Proteomes" id="UP001140817"/>
    </source>
</evidence>